<protein>
    <submittedName>
        <fullName evidence="1">Uncharacterized protein</fullName>
    </submittedName>
</protein>
<evidence type="ECO:0000313" key="1">
    <source>
        <dbReference type="EMBL" id="JAH47684.1"/>
    </source>
</evidence>
<sequence length="27" mass="3416">MVRWLFIFKKICWHSDLRQIREAVINL</sequence>
<proteinExistence type="predicted"/>
<dbReference type="AlphaFoldDB" id="A0A0E9T292"/>
<dbReference type="EMBL" id="GBXM01060893">
    <property type="protein sequence ID" value="JAH47684.1"/>
    <property type="molecule type" value="Transcribed_RNA"/>
</dbReference>
<reference evidence="1" key="1">
    <citation type="submission" date="2014-11" db="EMBL/GenBank/DDBJ databases">
        <authorList>
            <person name="Amaro Gonzalez C."/>
        </authorList>
    </citation>
    <scope>NUCLEOTIDE SEQUENCE</scope>
</reference>
<accession>A0A0E9T292</accession>
<organism evidence="1">
    <name type="scientific">Anguilla anguilla</name>
    <name type="common">European freshwater eel</name>
    <name type="synonym">Muraena anguilla</name>
    <dbReference type="NCBI Taxonomy" id="7936"/>
    <lineage>
        <taxon>Eukaryota</taxon>
        <taxon>Metazoa</taxon>
        <taxon>Chordata</taxon>
        <taxon>Craniata</taxon>
        <taxon>Vertebrata</taxon>
        <taxon>Euteleostomi</taxon>
        <taxon>Actinopterygii</taxon>
        <taxon>Neopterygii</taxon>
        <taxon>Teleostei</taxon>
        <taxon>Anguilliformes</taxon>
        <taxon>Anguillidae</taxon>
        <taxon>Anguilla</taxon>
    </lineage>
</organism>
<reference evidence="1" key="2">
    <citation type="journal article" date="2015" name="Fish Shellfish Immunol.">
        <title>Early steps in the European eel (Anguilla anguilla)-Vibrio vulnificus interaction in the gills: Role of the RtxA13 toxin.</title>
        <authorList>
            <person name="Callol A."/>
            <person name="Pajuelo D."/>
            <person name="Ebbesson L."/>
            <person name="Teles M."/>
            <person name="MacKenzie S."/>
            <person name="Amaro C."/>
        </authorList>
    </citation>
    <scope>NUCLEOTIDE SEQUENCE</scope>
</reference>
<name>A0A0E9T292_ANGAN</name>